<dbReference type="InterPro" id="IPR042280">
    <property type="entry name" value="SLC3A2"/>
</dbReference>
<keyword evidence="6" id="KW-1185">Reference proteome</keyword>
<comment type="caution">
    <text evidence="5">The sequence shown here is derived from an EMBL/GenBank/DDBJ whole genome shotgun (WGS) entry which is preliminary data.</text>
</comment>
<dbReference type="Pfam" id="PF00128">
    <property type="entry name" value="Alpha-amylase"/>
    <property type="match status" value="1"/>
</dbReference>
<evidence type="ECO:0000313" key="5">
    <source>
        <dbReference type="EMBL" id="KAG5837416.1"/>
    </source>
</evidence>
<gene>
    <name evidence="5" type="ORF">ANANG_G00239020</name>
</gene>
<dbReference type="GO" id="GO:1904273">
    <property type="term" value="P:L-alanine import across plasma membrane"/>
    <property type="evidence" value="ECO:0007669"/>
    <property type="project" value="TreeGrafter"/>
</dbReference>
<name>A0A9D3RPA4_ANGAN</name>
<dbReference type="EMBL" id="JAFIRN010000013">
    <property type="protein sequence ID" value="KAG5837416.1"/>
    <property type="molecule type" value="Genomic_DNA"/>
</dbReference>
<dbReference type="GO" id="GO:1903801">
    <property type="term" value="P:L-leucine import across plasma membrane"/>
    <property type="evidence" value="ECO:0007669"/>
    <property type="project" value="TreeGrafter"/>
</dbReference>
<dbReference type="AlphaFoldDB" id="A0A9D3RPA4"/>
<feature type="transmembrane region" description="Helical" evidence="2">
    <location>
        <begin position="70"/>
        <end position="90"/>
    </location>
</feature>
<dbReference type="PANTHER" id="PTHR46673:SF2">
    <property type="entry name" value="4F2 CELL-SURFACE ANTIGEN HEAVY CHAIN-LIKE"/>
    <property type="match status" value="1"/>
</dbReference>
<dbReference type="GO" id="GO:0015823">
    <property type="term" value="P:phenylalanine transport"/>
    <property type="evidence" value="ECO:0007669"/>
    <property type="project" value="TreeGrafter"/>
</dbReference>
<protein>
    <recommendedName>
        <fullName evidence="7">Glycosyl hydrolase family 13 catalytic domain-containing protein</fullName>
    </recommendedName>
</protein>
<dbReference type="SUPFAM" id="SSF51445">
    <property type="entry name" value="(Trans)glycosidases"/>
    <property type="match status" value="1"/>
</dbReference>
<evidence type="ECO:0000313" key="6">
    <source>
        <dbReference type="Proteomes" id="UP001044222"/>
    </source>
</evidence>
<dbReference type="Gene3D" id="2.60.40.1180">
    <property type="entry name" value="Golgi alpha-mannosidase II"/>
    <property type="match status" value="1"/>
</dbReference>
<dbReference type="InterPro" id="IPR017853">
    <property type="entry name" value="GH"/>
</dbReference>
<dbReference type="PANTHER" id="PTHR46673">
    <property type="entry name" value="4F2 CELL-SURFACE ANTIGEN HEAVY CHAIN"/>
    <property type="match status" value="1"/>
</dbReference>
<feature type="domain" description="Solute carrier family 3 member 2 N-terminal" evidence="4">
    <location>
        <begin position="49"/>
        <end position="106"/>
    </location>
</feature>
<dbReference type="GO" id="GO:0015190">
    <property type="term" value="F:L-leucine transmembrane transporter activity"/>
    <property type="evidence" value="ECO:0007669"/>
    <property type="project" value="TreeGrafter"/>
</dbReference>
<keyword evidence="2" id="KW-0812">Transmembrane</keyword>
<proteinExistence type="predicted"/>
<keyword evidence="2" id="KW-1133">Transmembrane helix</keyword>
<sequence>MPLKVDGDPGYGSVGAGGPGPSGSPGGSETVPLLIPDMEPAGRGPSGSMSKEELEKAAGTPWWRKLRSRLLLLFWLGWLAMLCTAIAMIATSPRPVAPPLQWWQRALFYRMQPALLLSSTGDGTGGINGVRDRLPYLQSLGVGALVLEGLFPRDGPTSGLMQFNATLGTLTQFQQLVTEGHSAGVKILLDLCHLDLSDPVQRNGSTETPEPVQNALQFWLEQGVAGFGICDTDVAYSVQILQEWRAVVQDYDQDGHERILMVRQVWQPVPEFNDTSSVVNSSLVELVTQSLLPSSPHLLSTLEVAIAVETALLMPQRQWPSWTVGGAVPWELQRILMILSMTLPGTPVINYGEEISQTQNASMTGSLQHREAQIDMAGESKPCGRRAKRTALALFHSLSHSRSREEALLFGNFTFLPFSNSSSSSSEVYTNSSSPSSPSSSPPPPPPPGLLAFLRSWGCVHFLVLLNLGPNSQALDPSWAPSLPTGGVYVTSTGLDRVGALSLTTLTVNPQEAIVIKLFEGGSYS</sequence>
<dbReference type="GO" id="GO:0015173">
    <property type="term" value="F:aromatic amino acid transmembrane transporter activity"/>
    <property type="evidence" value="ECO:0007669"/>
    <property type="project" value="TreeGrafter"/>
</dbReference>
<dbReference type="GO" id="GO:0016324">
    <property type="term" value="C:apical plasma membrane"/>
    <property type="evidence" value="ECO:0007669"/>
    <property type="project" value="TreeGrafter"/>
</dbReference>
<dbReference type="Gene3D" id="3.20.20.80">
    <property type="entry name" value="Glycosidases"/>
    <property type="match status" value="1"/>
</dbReference>
<reference evidence="5" key="1">
    <citation type="submission" date="2021-01" db="EMBL/GenBank/DDBJ databases">
        <title>A chromosome-scale assembly of European eel, Anguilla anguilla.</title>
        <authorList>
            <person name="Henkel C."/>
            <person name="Jong-Raadsen S.A."/>
            <person name="Dufour S."/>
            <person name="Weltzien F.-A."/>
            <person name="Palstra A.P."/>
            <person name="Pelster B."/>
            <person name="Spaink H.P."/>
            <person name="Van Den Thillart G.E."/>
            <person name="Jansen H."/>
            <person name="Zahm M."/>
            <person name="Klopp C."/>
            <person name="Cedric C."/>
            <person name="Louis A."/>
            <person name="Berthelot C."/>
            <person name="Parey E."/>
            <person name="Roest Crollius H."/>
            <person name="Montfort J."/>
            <person name="Robinson-Rechavi M."/>
            <person name="Bucao C."/>
            <person name="Bouchez O."/>
            <person name="Gislard M."/>
            <person name="Lluch J."/>
            <person name="Milhes M."/>
            <person name="Lampietro C."/>
            <person name="Lopez Roques C."/>
            <person name="Donnadieu C."/>
            <person name="Braasch I."/>
            <person name="Desvignes T."/>
            <person name="Postlethwait J."/>
            <person name="Bobe J."/>
            <person name="Guiguen Y."/>
            <person name="Dirks R."/>
        </authorList>
    </citation>
    <scope>NUCLEOTIDE SEQUENCE</scope>
    <source>
        <strain evidence="5">Tag_6206</strain>
        <tissue evidence="5">Liver</tissue>
    </source>
</reference>
<feature type="region of interest" description="Disordered" evidence="1">
    <location>
        <begin position="1"/>
        <end position="53"/>
    </location>
</feature>
<evidence type="ECO:0000259" key="4">
    <source>
        <dbReference type="Pfam" id="PF16028"/>
    </source>
</evidence>
<dbReference type="InterPro" id="IPR006047">
    <property type="entry name" value="GH13_cat_dom"/>
</dbReference>
<feature type="region of interest" description="Disordered" evidence="1">
    <location>
        <begin position="420"/>
        <end position="447"/>
    </location>
</feature>
<dbReference type="GO" id="GO:0016323">
    <property type="term" value="C:basolateral plasma membrane"/>
    <property type="evidence" value="ECO:0007669"/>
    <property type="project" value="TreeGrafter"/>
</dbReference>
<dbReference type="GO" id="GO:0005975">
    <property type="term" value="P:carbohydrate metabolic process"/>
    <property type="evidence" value="ECO:0007669"/>
    <property type="project" value="InterPro"/>
</dbReference>
<dbReference type="Proteomes" id="UP001044222">
    <property type="component" value="Chromosome 13"/>
</dbReference>
<feature type="compositionally biased region" description="Low complexity" evidence="1">
    <location>
        <begin position="420"/>
        <end position="439"/>
    </location>
</feature>
<feature type="compositionally biased region" description="Gly residues" evidence="1">
    <location>
        <begin position="9"/>
        <end position="26"/>
    </location>
</feature>
<accession>A0A9D3RPA4</accession>
<dbReference type="InterPro" id="IPR031984">
    <property type="entry name" value="SLC3A2_N"/>
</dbReference>
<dbReference type="GO" id="GO:0015180">
    <property type="term" value="F:L-alanine transmembrane transporter activity"/>
    <property type="evidence" value="ECO:0007669"/>
    <property type="project" value="TreeGrafter"/>
</dbReference>
<evidence type="ECO:0008006" key="7">
    <source>
        <dbReference type="Google" id="ProtNLM"/>
    </source>
</evidence>
<dbReference type="InterPro" id="IPR013780">
    <property type="entry name" value="Glyco_hydro_b"/>
</dbReference>
<evidence type="ECO:0000259" key="3">
    <source>
        <dbReference type="Pfam" id="PF00128"/>
    </source>
</evidence>
<evidence type="ECO:0000256" key="1">
    <source>
        <dbReference type="SAM" id="MobiDB-lite"/>
    </source>
</evidence>
<feature type="domain" description="Glycosyl hydrolase family 13 catalytic" evidence="3">
    <location>
        <begin position="118"/>
        <end position="192"/>
    </location>
</feature>
<keyword evidence="2" id="KW-0472">Membrane</keyword>
<organism evidence="5 6">
    <name type="scientific">Anguilla anguilla</name>
    <name type="common">European freshwater eel</name>
    <name type="synonym">Muraena anguilla</name>
    <dbReference type="NCBI Taxonomy" id="7936"/>
    <lineage>
        <taxon>Eukaryota</taxon>
        <taxon>Metazoa</taxon>
        <taxon>Chordata</taxon>
        <taxon>Craniata</taxon>
        <taxon>Vertebrata</taxon>
        <taxon>Euteleostomi</taxon>
        <taxon>Actinopterygii</taxon>
        <taxon>Neopterygii</taxon>
        <taxon>Teleostei</taxon>
        <taxon>Anguilliformes</taxon>
        <taxon>Anguillidae</taxon>
        <taxon>Anguilla</taxon>
    </lineage>
</organism>
<dbReference type="Pfam" id="PF16028">
    <property type="entry name" value="SLC3A2_N"/>
    <property type="match status" value="1"/>
</dbReference>
<evidence type="ECO:0000256" key="2">
    <source>
        <dbReference type="SAM" id="Phobius"/>
    </source>
</evidence>